<sequence>MEQKDVISFSPNTKFLFNNDLAIVFNRLNRKWVKIPRVCQETLNECDQRKYSFGELMDAMADDEDREYMSEVVQSLSRIEVFDSQTPKTRLHDVSFAISNRCNLHCKHCMVNVDSCATNEKFTTKEIISALDKIIAANPEAITITGGEALVRTDFKEIITYLRVNFDGHISLMTNGTLINENNVKYIINSINSIDISLDGVDEETCSVVRGKGVFKRAVSAIHLLQENGFHKITTSMILSATNQNYVDEFFELNKRLGCKGILRALSFVGQAEQNKELLTTTVSKKTSVDISLKDKWEKEDQKFYTCSCAAGCKTLTIESDGGIYPCNLFIEPEHKLGDIMDIASLEECLVLSDKQFLSDSLQQYEPEQMEKCKTCNVNYFCWSCIHEIVDLKSPDDFEQRCMGMKSFLESVWA</sequence>
<evidence type="ECO:0000256" key="3">
    <source>
        <dbReference type="ARBA" id="ARBA00023004"/>
    </source>
</evidence>
<dbReference type="CDD" id="cd01335">
    <property type="entry name" value="Radical_SAM"/>
    <property type="match status" value="1"/>
</dbReference>
<evidence type="ECO:0000256" key="1">
    <source>
        <dbReference type="ARBA" id="ARBA00022691"/>
    </source>
</evidence>
<name>A0ABX3GI02_9BACL</name>
<keyword evidence="1" id="KW-0949">S-adenosyl-L-methionine</keyword>
<dbReference type="PROSITE" id="PS51918">
    <property type="entry name" value="RADICAL_SAM"/>
    <property type="match status" value="1"/>
</dbReference>
<keyword evidence="3" id="KW-0408">Iron</keyword>
<dbReference type="PANTHER" id="PTHR11228:SF7">
    <property type="entry name" value="PQQA PEPTIDE CYCLASE"/>
    <property type="match status" value="1"/>
</dbReference>
<evidence type="ECO:0000259" key="5">
    <source>
        <dbReference type="PROSITE" id="PS51918"/>
    </source>
</evidence>
<evidence type="ECO:0000313" key="7">
    <source>
        <dbReference type="Proteomes" id="UP000187158"/>
    </source>
</evidence>
<accession>A0ABX3GI02</accession>
<keyword evidence="7" id="KW-1185">Reference proteome</keyword>
<feature type="domain" description="Radical SAM core" evidence="5">
    <location>
        <begin position="88"/>
        <end position="299"/>
    </location>
</feature>
<protein>
    <submittedName>
        <fullName evidence="6">Radical SAM/SPASM domain-containing protein</fullName>
    </submittedName>
</protein>
<dbReference type="InterPro" id="IPR013785">
    <property type="entry name" value="Aldolase_TIM"/>
</dbReference>
<dbReference type="PANTHER" id="PTHR11228">
    <property type="entry name" value="RADICAL SAM DOMAIN PROTEIN"/>
    <property type="match status" value="1"/>
</dbReference>
<dbReference type="NCBIfam" id="TIGR04085">
    <property type="entry name" value="rSAM_more_4Fe4S"/>
    <property type="match status" value="1"/>
</dbReference>
<dbReference type="EMBL" id="MPVP01000330">
    <property type="protein sequence ID" value="OMD11941.1"/>
    <property type="molecule type" value="Genomic_DNA"/>
</dbReference>
<dbReference type="SUPFAM" id="SSF102114">
    <property type="entry name" value="Radical SAM enzymes"/>
    <property type="match status" value="1"/>
</dbReference>
<reference evidence="6 7" key="1">
    <citation type="submission" date="2016-11" db="EMBL/GenBank/DDBJ databases">
        <title>Paenibacillus species isolates.</title>
        <authorList>
            <person name="Beno S.M."/>
        </authorList>
    </citation>
    <scope>NUCLEOTIDE SEQUENCE [LARGE SCALE GENOMIC DNA]</scope>
    <source>
        <strain evidence="6 7">FSL H7-0433</strain>
    </source>
</reference>
<dbReference type="SFLD" id="SFLDG01386">
    <property type="entry name" value="main_SPASM_domain-containing"/>
    <property type="match status" value="1"/>
</dbReference>
<evidence type="ECO:0000313" key="6">
    <source>
        <dbReference type="EMBL" id="OMD11941.1"/>
    </source>
</evidence>
<dbReference type="Proteomes" id="UP000187158">
    <property type="component" value="Unassembled WGS sequence"/>
</dbReference>
<dbReference type="InterPro" id="IPR050377">
    <property type="entry name" value="Radical_SAM_PqqE_MftC-like"/>
</dbReference>
<evidence type="ECO:0000256" key="4">
    <source>
        <dbReference type="ARBA" id="ARBA00023014"/>
    </source>
</evidence>
<dbReference type="InterPro" id="IPR023885">
    <property type="entry name" value="4Fe4S-binding_SPASM_dom"/>
</dbReference>
<keyword evidence="4" id="KW-0411">Iron-sulfur</keyword>
<dbReference type="RefSeq" id="WP_076220400.1">
    <property type="nucleotide sequence ID" value="NZ_MPTF01000008.1"/>
</dbReference>
<dbReference type="InterPro" id="IPR007197">
    <property type="entry name" value="rSAM"/>
</dbReference>
<dbReference type="SFLD" id="SFLDS00029">
    <property type="entry name" value="Radical_SAM"/>
    <property type="match status" value="1"/>
</dbReference>
<evidence type="ECO:0000256" key="2">
    <source>
        <dbReference type="ARBA" id="ARBA00022723"/>
    </source>
</evidence>
<dbReference type="Gene3D" id="3.20.20.70">
    <property type="entry name" value="Aldolase class I"/>
    <property type="match status" value="1"/>
</dbReference>
<dbReference type="Pfam" id="PF04055">
    <property type="entry name" value="Radical_SAM"/>
    <property type="match status" value="1"/>
</dbReference>
<dbReference type="SFLD" id="SFLDG01067">
    <property type="entry name" value="SPASM/twitch_domain_containing"/>
    <property type="match status" value="1"/>
</dbReference>
<comment type="caution">
    <text evidence="6">The sequence shown here is derived from an EMBL/GenBank/DDBJ whole genome shotgun (WGS) entry which is preliminary data.</text>
</comment>
<organism evidence="6 7">
    <name type="scientific">Paenibacillus odorifer</name>
    <dbReference type="NCBI Taxonomy" id="189426"/>
    <lineage>
        <taxon>Bacteria</taxon>
        <taxon>Bacillati</taxon>
        <taxon>Bacillota</taxon>
        <taxon>Bacilli</taxon>
        <taxon>Bacillales</taxon>
        <taxon>Paenibacillaceae</taxon>
        <taxon>Paenibacillus</taxon>
    </lineage>
</organism>
<keyword evidence="2" id="KW-0479">Metal-binding</keyword>
<dbReference type="InterPro" id="IPR058240">
    <property type="entry name" value="rSAM_sf"/>
</dbReference>
<gene>
    <name evidence="6" type="ORF">BSO21_28505</name>
</gene>
<dbReference type="Pfam" id="PF13186">
    <property type="entry name" value="SPASM"/>
    <property type="match status" value="1"/>
</dbReference>
<proteinExistence type="predicted"/>